<keyword evidence="3" id="KW-1185">Reference proteome</keyword>
<feature type="region of interest" description="Disordered" evidence="1">
    <location>
        <begin position="1"/>
        <end position="84"/>
    </location>
</feature>
<evidence type="ECO:0000256" key="1">
    <source>
        <dbReference type="SAM" id="MobiDB-lite"/>
    </source>
</evidence>
<organism evidence="2 3">
    <name type="scientific">Triparma laevis f. longispina</name>
    <dbReference type="NCBI Taxonomy" id="1714387"/>
    <lineage>
        <taxon>Eukaryota</taxon>
        <taxon>Sar</taxon>
        <taxon>Stramenopiles</taxon>
        <taxon>Ochrophyta</taxon>
        <taxon>Bolidophyceae</taxon>
        <taxon>Parmales</taxon>
        <taxon>Triparmaceae</taxon>
        <taxon>Triparma</taxon>
    </lineage>
</organism>
<dbReference type="EMBL" id="BRXW01000397">
    <property type="protein sequence ID" value="GMH50751.1"/>
    <property type="molecule type" value="Genomic_DNA"/>
</dbReference>
<comment type="caution">
    <text evidence="2">The sequence shown here is derived from an EMBL/GenBank/DDBJ whole genome shotgun (WGS) entry which is preliminary data.</text>
</comment>
<protein>
    <submittedName>
        <fullName evidence="2">Uncharacterized protein</fullName>
    </submittedName>
</protein>
<name>A0A9W6ZE52_9STRA</name>
<dbReference type="AlphaFoldDB" id="A0A9W6ZE52"/>
<reference evidence="3" key="1">
    <citation type="journal article" date="2023" name="Commun. Biol.">
        <title>Genome analysis of Parmales, the sister group of diatoms, reveals the evolutionary specialization of diatoms from phago-mixotrophs to photoautotrophs.</title>
        <authorList>
            <person name="Ban H."/>
            <person name="Sato S."/>
            <person name="Yoshikawa S."/>
            <person name="Yamada K."/>
            <person name="Nakamura Y."/>
            <person name="Ichinomiya M."/>
            <person name="Sato N."/>
            <person name="Blanc-Mathieu R."/>
            <person name="Endo H."/>
            <person name="Kuwata A."/>
            <person name="Ogata H."/>
        </authorList>
    </citation>
    <scope>NUCLEOTIDE SEQUENCE [LARGE SCALE GENOMIC DNA]</scope>
    <source>
        <strain evidence="3">NIES 3700</strain>
    </source>
</reference>
<evidence type="ECO:0000313" key="2">
    <source>
        <dbReference type="EMBL" id="GMH50751.1"/>
    </source>
</evidence>
<feature type="compositionally biased region" description="Low complexity" evidence="1">
    <location>
        <begin position="23"/>
        <end position="32"/>
    </location>
</feature>
<dbReference type="Proteomes" id="UP001165122">
    <property type="component" value="Unassembled WGS sequence"/>
</dbReference>
<evidence type="ECO:0000313" key="3">
    <source>
        <dbReference type="Proteomes" id="UP001165122"/>
    </source>
</evidence>
<accession>A0A9W6ZE52</accession>
<feature type="compositionally biased region" description="Basic residues" evidence="1">
    <location>
        <begin position="74"/>
        <end position="84"/>
    </location>
</feature>
<sequence>MERTGPSPRRPPVKRTTTERSPHPSQQQSQHQFLASATQKRHDNRVSPSTRGMNGVGAVETQASTVNTEDSKSRTGKQKKFLSG</sequence>
<gene>
    <name evidence="2" type="ORF">TrLO_g9576</name>
</gene>
<proteinExistence type="predicted"/>